<feature type="transmembrane region" description="Helical" evidence="2">
    <location>
        <begin position="7"/>
        <end position="30"/>
    </location>
</feature>
<dbReference type="Proteomes" id="UP000004245">
    <property type="component" value="Unassembled WGS sequence"/>
</dbReference>
<evidence type="ECO:0000256" key="1">
    <source>
        <dbReference type="SAM" id="MobiDB-lite"/>
    </source>
</evidence>
<feature type="transmembrane region" description="Helical" evidence="2">
    <location>
        <begin position="81"/>
        <end position="104"/>
    </location>
</feature>
<proteinExistence type="predicted"/>
<evidence type="ECO:0000313" key="3">
    <source>
        <dbReference type="EMBL" id="EGD24387.1"/>
    </source>
</evidence>
<comment type="caution">
    <text evidence="3">The sequence shown here is derived from an EMBL/GenBank/DDBJ whole genome shotgun (WGS) entry which is preliminary data.</text>
</comment>
<protein>
    <recommendedName>
        <fullName evidence="5">DUF2567 domain-containing protein</fullName>
    </recommendedName>
</protein>
<feature type="region of interest" description="Disordered" evidence="1">
    <location>
        <begin position="156"/>
        <end position="199"/>
    </location>
</feature>
<keyword evidence="4" id="KW-1185">Reference proteome</keyword>
<evidence type="ECO:0008006" key="5">
    <source>
        <dbReference type="Google" id="ProtNLM"/>
    </source>
</evidence>
<evidence type="ECO:0000256" key="2">
    <source>
        <dbReference type="SAM" id="Phobius"/>
    </source>
</evidence>
<keyword evidence="2" id="KW-0812">Transmembrane</keyword>
<dbReference type="HOGENOM" id="CLU_092375_1_0_11"/>
<dbReference type="STRING" id="43767.A6I91_00750"/>
<dbReference type="AlphaFoldDB" id="F1TJ50"/>
<keyword evidence="2" id="KW-0472">Membrane</keyword>
<accession>F1TJ50</accession>
<name>F1TJ50_RHOHA</name>
<dbReference type="EMBL" id="ADNW02000009">
    <property type="protein sequence ID" value="EGD24387.1"/>
    <property type="molecule type" value="Genomic_DNA"/>
</dbReference>
<feature type="transmembrane region" description="Helical" evidence="2">
    <location>
        <begin position="50"/>
        <end position="69"/>
    </location>
</feature>
<dbReference type="InterPro" id="IPR021213">
    <property type="entry name" value="DUF2567"/>
</dbReference>
<sequence length="199" mass="20095">MVRIVVVSVLLGVPAGMIWALLAPAVHMLVVAEDRGVVLTTENLHRFDALAIFVGTTIVVGVLSAVVVWGMRRSRGPGAMAALVCGSVAGSGVAALVGMGVGRLRYPEVTGPAVDSVIAAAPGVSTPLVLIVQPLAAALVYLLLVSLSPDDDLGAGGTAETSAATDPERADVAESPQGCVTPVPNTPGGSPFPCVRRTR</sequence>
<evidence type="ECO:0000313" key="4">
    <source>
        <dbReference type="Proteomes" id="UP000004245"/>
    </source>
</evidence>
<gene>
    <name evidence="3" type="ORF">HMPREF0724_11923</name>
</gene>
<keyword evidence="2" id="KW-1133">Transmembrane helix</keyword>
<organism evidence="3 4">
    <name type="scientific">Prescottella equi ATCC 33707</name>
    <dbReference type="NCBI Taxonomy" id="525370"/>
    <lineage>
        <taxon>Bacteria</taxon>
        <taxon>Bacillati</taxon>
        <taxon>Actinomycetota</taxon>
        <taxon>Actinomycetes</taxon>
        <taxon>Mycobacteriales</taxon>
        <taxon>Nocardiaceae</taxon>
        <taxon>Prescottella</taxon>
    </lineage>
</organism>
<reference evidence="3" key="1">
    <citation type="submission" date="2011-01" db="EMBL/GenBank/DDBJ databases">
        <authorList>
            <person name="Muzny D."/>
            <person name="Qin X."/>
            <person name="Buhay C."/>
            <person name="Dugan-Rocha S."/>
            <person name="Ding Y."/>
            <person name="Chen G."/>
            <person name="Hawes A."/>
            <person name="Holder M."/>
            <person name="Jhangiani S."/>
            <person name="Johnson A."/>
            <person name="Khan Z."/>
            <person name="Li Z."/>
            <person name="Liu W."/>
            <person name="Liu X."/>
            <person name="Perez L."/>
            <person name="Shen H."/>
            <person name="Wang Q."/>
            <person name="Watt J."/>
            <person name="Xi L."/>
            <person name="Xin Y."/>
            <person name="Zhou J."/>
            <person name="Deng J."/>
            <person name="Jiang H."/>
            <person name="Liu Y."/>
            <person name="Qu J."/>
            <person name="Song X.-Z."/>
            <person name="Zhang L."/>
            <person name="Villasana D."/>
            <person name="Johnson A."/>
            <person name="Liu J."/>
            <person name="Liyanage D."/>
            <person name="Lorensuhewa L."/>
            <person name="Robinson T."/>
            <person name="Song A."/>
            <person name="Song B.-B."/>
            <person name="Dinh H."/>
            <person name="Thornton R."/>
            <person name="Coyle M."/>
            <person name="Francisco L."/>
            <person name="Jackson L."/>
            <person name="Javaid M."/>
            <person name="Korchina V."/>
            <person name="Kovar C."/>
            <person name="Mata R."/>
            <person name="Mathew T."/>
            <person name="Ngo R."/>
            <person name="Nguyen L."/>
            <person name="Nguyen N."/>
            <person name="Okwuonu G."/>
            <person name="Ongeri F."/>
            <person name="Pham C."/>
            <person name="Simmons D."/>
            <person name="Wilczek-Boney K."/>
            <person name="Hale W."/>
            <person name="Jakkamsetti A."/>
            <person name="Pham P."/>
            <person name="Ruth R."/>
            <person name="San Lucas F."/>
            <person name="Warren J."/>
            <person name="Zhang J."/>
            <person name="Zhao Z."/>
            <person name="Zhou C."/>
            <person name="Zhu D."/>
            <person name="Lee S."/>
            <person name="Bess C."/>
            <person name="Blankenburg K."/>
            <person name="Forbes L."/>
            <person name="Fu Q."/>
            <person name="Gubbala S."/>
            <person name="Hirani K."/>
            <person name="Jayaseelan J.C."/>
            <person name="Lara F."/>
            <person name="Munidasa M."/>
            <person name="Palculict T."/>
            <person name="Patil S."/>
            <person name="Pu L.-L."/>
            <person name="Saada N."/>
            <person name="Tang L."/>
            <person name="Weissenberger G."/>
            <person name="Zhu Y."/>
            <person name="Hemphill L."/>
            <person name="Shang Y."/>
            <person name="Youmans B."/>
            <person name="Ayvaz T."/>
            <person name="Ross M."/>
            <person name="Santibanez J."/>
            <person name="Aqrawi P."/>
            <person name="Gross S."/>
            <person name="Joshi V."/>
            <person name="Fowler G."/>
            <person name="Nazareth L."/>
            <person name="Reid J."/>
            <person name="Worley K."/>
            <person name="Petrosino J."/>
            <person name="Highlander S."/>
            <person name="Gibbs R."/>
        </authorList>
    </citation>
    <scope>NUCLEOTIDE SEQUENCE [LARGE SCALE GENOMIC DNA]</scope>
    <source>
        <strain evidence="3">ATCC 33707</strain>
    </source>
</reference>
<dbReference type="Pfam" id="PF10821">
    <property type="entry name" value="DUF2567"/>
    <property type="match status" value="1"/>
</dbReference>
<feature type="transmembrane region" description="Helical" evidence="2">
    <location>
        <begin position="124"/>
        <end position="144"/>
    </location>
</feature>